<evidence type="ECO:0000256" key="5">
    <source>
        <dbReference type="ARBA" id="ARBA00022687"/>
    </source>
</evidence>
<evidence type="ECO:0000259" key="9">
    <source>
        <dbReference type="Pfam" id="PF04706"/>
    </source>
</evidence>
<reference evidence="10" key="2">
    <citation type="journal article" date="2023" name="Science">
        <title>Genomic signatures of disease resistance in endangered staghorn corals.</title>
        <authorList>
            <person name="Vollmer S.V."/>
            <person name="Selwyn J.D."/>
            <person name="Despard B.A."/>
            <person name="Roesel C.L."/>
        </authorList>
    </citation>
    <scope>NUCLEOTIDE SEQUENCE</scope>
    <source>
        <strain evidence="10">K2</strain>
    </source>
</reference>
<dbReference type="EMBL" id="JARQWQ010000008">
    <property type="protein sequence ID" value="KAK2570337.1"/>
    <property type="molecule type" value="Genomic_DNA"/>
</dbReference>
<evidence type="ECO:0000256" key="3">
    <source>
        <dbReference type="ARBA" id="ARBA00022473"/>
    </source>
</evidence>
<dbReference type="Gene3D" id="2.10.80.10">
    <property type="entry name" value="Lipase, subunit A"/>
    <property type="match status" value="1"/>
</dbReference>
<dbReference type="GO" id="GO:0048019">
    <property type="term" value="F:receptor antagonist activity"/>
    <property type="evidence" value="ECO:0007669"/>
    <property type="project" value="TreeGrafter"/>
</dbReference>
<comment type="similarity">
    <text evidence="2">Belongs to the dickkopf family.</text>
</comment>
<comment type="subcellular location">
    <subcellularLocation>
        <location evidence="1">Secreted</location>
    </subcellularLocation>
</comment>
<keyword evidence="11" id="KW-1185">Reference proteome</keyword>
<name>A0AAD9QZF7_ACRCE</name>
<dbReference type="GO" id="GO:0005615">
    <property type="term" value="C:extracellular space"/>
    <property type="evidence" value="ECO:0007669"/>
    <property type="project" value="TreeGrafter"/>
</dbReference>
<feature type="domain" description="Dickkopf N-terminal cysteine-rich" evidence="9">
    <location>
        <begin position="45"/>
        <end position="91"/>
    </location>
</feature>
<accession>A0AAD9QZF7</accession>
<evidence type="ECO:0000256" key="1">
    <source>
        <dbReference type="ARBA" id="ARBA00004613"/>
    </source>
</evidence>
<proteinExistence type="inferred from homology"/>
<dbReference type="InterPro" id="IPR039863">
    <property type="entry name" value="DKK1-4"/>
</dbReference>
<keyword evidence="5" id="KW-0879">Wnt signaling pathway</keyword>
<reference evidence="10" key="1">
    <citation type="journal article" date="2023" name="G3 (Bethesda)">
        <title>Whole genome assembly and annotation of the endangered Caribbean coral Acropora cervicornis.</title>
        <authorList>
            <person name="Selwyn J.D."/>
            <person name="Vollmer S.V."/>
        </authorList>
    </citation>
    <scope>NUCLEOTIDE SEQUENCE</scope>
    <source>
        <strain evidence="10">K2</strain>
    </source>
</reference>
<evidence type="ECO:0000256" key="7">
    <source>
        <dbReference type="ARBA" id="ARBA00023157"/>
    </source>
</evidence>
<dbReference type="PANTHER" id="PTHR12113:SF31">
    <property type="entry name" value="DICKKOPF N-TERMINAL CYSTEINE-RICH DOMAIN-CONTAINING PROTEIN"/>
    <property type="match status" value="1"/>
</dbReference>
<dbReference type="GO" id="GO:0039706">
    <property type="term" value="F:co-receptor binding"/>
    <property type="evidence" value="ECO:0007669"/>
    <property type="project" value="TreeGrafter"/>
</dbReference>
<dbReference type="GO" id="GO:0090090">
    <property type="term" value="P:negative regulation of canonical Wnt signaling pathway"/>
    <property type="evidence" value="ECO:0007669"/>
    <property type="project" value="TreeGrafter"/>
</dbReference>
<dbReference type="Proteomes" id="UP001249851">
    <property type="component" value="Unassembled WGS sequence"/>
</dbReference>
<comment type="caution">
    <text evidence="10">The sequence shown here is derived from an EMBL/GenBank/DDBJ whole genome shotgun (WGS) entry which is preliminary data.</text>
</comment>
<dbReference type="GO" id="GO:0016055">
    <property type="term" value="P:Wnt signaling pathway"/>
    <property type="evidence" value="ECO:0007669"/>
    <property type="project" value="UniProtKB-KW"/>
</dbReference>
<evidence type="ECO:0000313" key="10">
    <source>
        <dbReference type="EMBL" id="KAK2570337.1"/>
    </source>
</evidence>
<feature type="chain" id="PRO_5041976142" evidence="8">
    <location>
        <begin position="22"/>
        <end position="184"/>
    </location>
</feature>
<organism evidence="10 11">
    <name type="scientific">Acropora cervicornis</name>
    <name type="common">Staghorn coral</name>
    <dbReference type="NCBI Taxonomy" id="6130"/>
    <lineage>
        <taxon>Eukaryota</taxon>
        <taxon>Metazoa</taxon>
        <taxon>Cnidaria</taxon>
        <taxon>Anthozoa</taxon>
        <taxon>Hexacorallia</taxon>
        <taxon>Scleractinia</taxon>
        <taxon>Astrocoeniina</taxon>
        <taxon>Acroporidae</taxon>
        <taxon>Acropora</taxon>
    </lineage>
</organism>
<evidence type="ECO:0000256" key="2">
    <source>
        <dbReference type="ARBA" id="ARBA00010842"/>
    </source>
</evidence>
<gene>
    <name evidence="10" type="ORF">P5673_005127</name>
</gene>
<keyword evidence="6 8" id="KW-0732">Signal</keyword>
<protein>
    <submittedName>
        <fullName evidence="10">Dickkopf-related protein 3</fullName>
    </submittedName>
</protein>
<feature type="signal peptide" evidence="8">
    <location>
        <begin position="1"/>
        <end position="21"/>
    </location>
</feature>
<evidence type="ECO:0000256" key="6">
    <source>
        <dbReference type="ARBA" id="ARBA00022729"/>
    </source>
</evidence>
<evidence type="ECO:0000313" key="11">
    <source>
        <dbReference type="Proteomes" id="UP001249851"/>
    </source>
</evidence>
<evidence type="ECO:0000256" key="8">
    <source>
        <dbReference type="SAM" id="SignalP"/>
    </source>
</evidence>
<dbReference type="InterPro" id="IPR006796">
    <property type="entry name" value="Dickkopf_N"/>
</dbReference>
<sequence>MKKVDLLLVFFLLVCVEVVESVVQGLILSVNLMDTNGTNATGRPCKKDRCCGQGHYCHKHNGLCHSCKGDSQKCRRNKMCCDGMECVFGHCRVAKLRGSVGGRCRKDRPKCDAGLCCANAHGLPICKKLLQEGEDCGVPDGGLEYSLNQKCQCGPGLVCKKVKHRHKKRLVGRRGRKKWVCQRP</sequence>
<dbReference type="Pfam" id="PF04706">
    <property type="entry name" value="Dickkopf_N"/>
    <property type="match status" value="1"/>
</dbReference>
<evidence type="ECO:0000256" key="4">
    <source>
        <dbReference type="ARBA" id="ARBA00022525"/>
    </source>
</evidence>
<keyword evidence="3" id="KW-0217">Developmental protein</keyword>
<keyword evidence="4" id="KW-0964">Secreted</keyword>
<dbReference type="AlphaFoldDB" id="A0AAD9QZF7"/>
<dbReference type="PANTHER" id="PTHR12113">
    <property type="entry name" value="DICKKOPF3-LIKE 3"/>
    <property type="match status" value="1"/>
</dbReference>
<keyword evidence="7" id="KW-1015">Disulfide bond</keyword>